<sequence length="319" mass="36271">MSPRMDETPVRTLTTACTAGLCNRLRVLLSGMALAEATGRQFTMLWPRTNDCAASFAELFANPWPVHNVTCEEWVNRRHTFSRERVRYNLLTADVPQLSLWTSHSLLMPQRFPAHKVLQHRMGELLALMQPIETIMARVEAFQTQALRTRMIGVHLRRGDFRVIEPLIADNTATAMQAVDLYLAHCPDAGILLCTDDGALNQYAGTSLPTEGVHAKFVQRYGDRVVYTTPQSLDRREPNAIQDALVDLWLLRQTDCFVGTVGSTFSGMAVLGRSVPVTMCQLQHPLRYLIPLRSWLRGERPLKWLARYYWRLIRPRGLG</sequence>
<protein>
    <recommendedName>
        <fullName evidence="3">Glycosyl transferase family 11</fullName>
    </recommendedName>
</protein>
<dbReference type="Proteomes" id="UP001193081">
    <property type="component" value="Unassembled WGS sequence"/>
</dbReference>
<proteinExistence type="predicted"/>
<dbReference type="RefSeq" id="WP_135475685.1">
    <property type="nucleotide sequence ID" value="NZ_SIJK02000001.1"/>
</dbReference>
<dbReference type="Gene3D" id="3.40.50.11350">
    <property type="match status" value="1"/>
</dbReference>
<accession>A0ABS4D465</accession>
<evidence type="ECO:0000313" key="1">
    <source>
        <dbReference type="EMBL" id="MBP1464219.1"/>
    </source>
</evidence>
<evidence type="ECO:0008006" key="3">
    <source>
        <dbReference type="Google" id="ProtNLM"/>
    </source>
</evidence>
<comment type="caution">
    <text evidence="1">The sequence shown here is derived from an EMBL/GenBank/DDBJ whole genome shotgun (WGS) entry which is preliminary data.</text>
</comment>
<keyword evidence="2" id="KW-1185">Reference proteome</keyword>
<gene>
    <name evidence="1" type="ORF">EYB53_000725</name>
</gene>
<name>A0ABS4D465_9CHLR</name>
<evidence type="ECO:0000313" key="2">
    <source>
        <dbReference type="Proteomes" id="UP001193081"/>
    </source>
</evidence>
<dbReference type="PANTHER" id="PTHR40743:SF1">
    <property type="entry name" value="POSSIBLE GLYCOSYLTRANSFERASE"/>
    <property type="match status" value="1"/>
</dbReference>
<reference evidence="1 2" key="1">
    <citation type="submission" date="2021-03" db="EMBL/GenBank/DDBJ databases">
        <authorList>
            <person name="Grouzdev D.S."/>
        </authorList>
    </citation>
    <scope>NUCLEOTIDE SEQUENCE [LARGE SCALE GENOMIC DNA]</scope>
    <source>
        <strain evidence="1 2">M50-1</strain>
    </source>
</reference>
<organism evidence="1 2">
    <name type="scientific">Candidatus Chloroploca mongolica</name>
    <dbReference type="NCBI Taxonomy" id="2528176"/>
    <lineage>
        <taxon>Bacteria</taxon>
        <taxon>Bacillati</taxon>
        <taxon>Chloroflexota</taxon>
        <taxon>Chloroflexia</taxon>
        <taxon>Chloroflexales</taxon>
        <taxon>Chloroflexineae</taxon>
        <taxon>Oscillochloridaceae</taxon>
        <taxon>Candidatus Chloroploca</taxon>
    </lineage>
</organism>
<dbReference type="PANTHER" id="PTHR40743">
    <property type="entry name" value="NUCLEOTIDE-DIPHOSPHO-SUGAR TRANSFERASE CONTAINING PROTEIN"/>
    <property type="match status" value="1"/>
</dbReference>
<dbReference type="EMBL" id="SIJK02000001">
    <property type="protein sequence ID" value="MBP1464219.1"/>
    <property type="molecule type" value="Genomic_DNA"/>
</dbReference>